<dbReference type="CDD" id="cd17683">
    <property type="entry name" value="RUN_RUNDC1"/>
    <property type="match status" value="1"/>
</dbReference>
<accession>A0A0B2UNB4</accession>
<dbReference type="SMART" id="SM00593">
    <property type="entry name" value="RUN"/>
    <property type="match status" value="1"/>
</dbReference>
<dbReference type="InterPro" id="IPR058732">
    <property type="entry name" value="RUNDC1_M"/>
</dbReference>
<dbReference type="SUPFAM" id="SSF140741">
    <property type="entry name" value="RUN domain-like"/>
    <property type="match status" value="1"/>
</dbReference>
<dbReference type="OMA" id="THKGNHW"/>
<dbReference type="AlphaFoldDB" id="A0A0B2UNB4"/>
<protein>
    <submittedName>
        <fullName evidence="3">RUN domain-containing protein 1</fullName>
    </submittedName>
</protein>
<evidence type="ECO:0000313" key="4">
    <source>
        <dbReference type="Proteomes" id="UP000031036"/>
    </source>
</evidence>
<dbReference type="PANTHER" id="PTHR15591:SF19">
    <property type="entry name" value="RUN DOMAIN-CONTAINING PROTEIN 1 ISOFORM X1"/>
    <property type="match status" value="1"/>
</dbReference>
<dbReference type="Gene3D" id="1.20.58.900">
    <property type="match status" value="1"/>
</dbReference>
<dbReference type="InterPro" id="IPR037213">
    <property type="entry name" value="Run_dom_sf"/>
</dbReference>
<dbReference type="Pfam" id="PF26030">
    <property type="entry name" value="RUNDC1"/>
    <property type="match status" value="1"/>
</dbReference>
<dbReference type="InterPro" id="IPR047343">
    <property type="entry name" value="RUSC1_2"/>
</dbReference>
<evidence type="ECO:0000256" key="1">
    <source>
        <dbReference type="SAM" id="Coils"/>
    </source>
</evidence>
<dbReference type="InterPro" id="IPR004012">
    <property type="entry name" value="Run_dom"/>
</dbReference>
<dbReference type="OrthoDB" id="10068328at2759"/>
<sequence length="578" mass="66140">MMKEEEENIVFDVAHLNVGERPISANSDGLMSLSKTSGGRRVFDVAHLNVGERPISANSDDESIENERWAPIGESSDEHPSSVDEKSRLRELEEEQQRLNNSLLSLTTHFAQVQFRLKQVAQADDRDRDKLLKELQEFAFKGCADVEEVKRQRKTRESADGESEEVLKAQKERQMQLIEQLREQLADLEKFAYETGEGGIPSNELIAKQKAVLDKLHERMQLNLQLDKMSHSDLQKQVDEALKQLVNPMKAKEQLVEQLQTQIVDLERFVNFLQVETPERVPTSIASVPVARPKRNPVLNLVGCGSRRFERNELKNTIRGNHYGDVRARLELAVDATVNVCEKYLLLAVESESPRTRMQTLGSSSIDEDIFERSEEEVVWVVRKELCPALRHLLEHGMNTSVVQTSAPFAPFGCFPARSHQRRSPAVSSSVHKLEHIWDIIIYYFDSKNGREFSDAPVRKLSQSFQLDSVAGRSVTSKQILLSTIENVVATHGRLKRSPDAMWKAFVSAALNEKKLPAWIRIIFRTRQIVETCFQPWAYVARTGCEDCYELLERLHKYHFELPVDLAVRPFHQMKDAF</sequence>
<keyword evidence="1" id="KW-0175">Coiled coil</keyword>
<comment type="caution">
    <text evidence="3">The sequence shown here is derived from an EMBL/GenBank/DDBJ whole genome shotgun (WGS) entry which is preliminary data.</text>
</comment>
<dbReference type="Proteomes" id="UP000031036">
    <property type="component" value="Unassembled WGS sequence"/>
</dbReference>
<dbReference type="Pfam" id="PF02759">
    <property type="entry name" value="RUN"/>
    <property type="match status" value="1"/>
</dbReference>
<proteinExistence type="predicted"/>
<gene>
    <name evidence="3" type="primary">Rundc1</name>
    <name evidence="3" type="ORF">Tcan_17375</name>
</gene>
<organism evidence="3 4">
    <name type="scientific">Toxocara canis</name>
    <name type="common">Canine roundworm</name>
    <dbReference type="NCBI Taxonomy" id="6265"/>
    <lineage>
        <taxon>Eukaryota</taxon>
        <taxon>Metazoa</taxon>
        <taxon>Ecdysozoa</taxon>
        <taxon>Nematoda</taxon>
        <taxon>Chromadorea</taxon>
        <taxon>Rhabditida</taxon>
        <taxon>Spirurina</taxon>
        <taxon>Ascaridomorpha</taxon>
        <taxon>Ascaridoidea</taxon>
        <taxon>Toxocaridae</taxon>
        <taxon>Toxocara</taxon>
    </lineage>
</organism>
<dbReference type="EMBL" id="JPKZ01022848">
    <property type="protein sequence ID" value="KHN70853.1"/>
    <property type="molecule type" value="Genomic_DNA"/>
</dbReference>
<feature type="coiled-coil region" evidence="1">
    <location>
        <begin position="82"/>
        <end position="109"/>
    </location>
</feature>
<evidence type="ECO:0000259" key="2">
    <source>
        <dbReference type="PROSITE" id="PS50826"/>
    </source>
</evidence>
<feature type="coiled-coil region" evidence="1">
    <location>
        <begin position="249"/>
        <end position="276"/>
    </location>
</feature>
<evidence type="ECO:0000313" key="3">
    <source>
        <dbReference type="EMBL" id="KHN70853.1"/>
    </source>
</evidence>
<keyword evidence="4" id="KW-1185">Reference proteome</keyword>
<dbReference type="STRING" id="6265.A0A0B2UNB4"/>
<feature type="domain" description="RUN" evidence="2">
    <location>
        <begin position="377"/>
        <end position="567"/>
    </location>
</feature>
<dbReference type="PROSITE" id="PS50826">
    <property type="entry name" value="RUN"/>
    <property type="match status" value="1"/>
</dbReference>
<name>A0A0B2UNB4_TOXCA</name>
<feature type="coiled-coil region" evidence="1">
    <location>
        <begin position="164"/>
        <end position="191"/>
    </location>
</feature>
<dbReference type="PANTHER" id="PTHR15591">
    <property type="entry name" value="RUN AND SH3 DOMAIN CONTAINING"/>
    <property type="match status" value="1"/>
</dbReference>
<reference evidence="3 4" key="1">
    <citation type="submission" date="2014-11" db="EMBL/GenBank/DDBJ databases">
        <title>Genetic blueprint of the zoonotic pathogen Toxocara canis.</title>
        <authorList>
            <person name="Zhu X.-Q."/>
            <person name="Korhonen P.K."/>
            <person name="Cai H."/>
            <person name="Young N.D."/>
            <person name="Nejsum P."/>
            <person name="von Samson-Himmelstjerna G."/>
            <person name="Boag P.R."/>
            <person name="Tan P."/>
            <person name="Li Q."/>
            <person name="Min J."/>
            <person name="Yang Y."/>
            <person name="Wang X."/>
            <person name="Fang X."/>
            <person name="Hall R.S."/>
            <person name="Hofmann A."/>
            <person name="Sternberg P.W."/>
            <person name="Jex A.R."/>
            <person name="Gasser R.B."/>
        </authorList>
    </citation>
    <scope>NUCLEOTIDE SEQUENCE [LARGE SCALE GENOMIC DNA]</scope>
    <source>
        <strain evidence="3">PN_DK_2014</strain>
    </source>
</reference>